<protein>
    <submittedName>
        <fullName evidence="2">Uncharacterized protein</fullName>
    </submittedName>
</protein>
<organism evidence="2 3">
    <name type="scientific">Rhizophagus irregularis (strain DAOM 181602 / DAOM 197198 / MUCL 43194)</name>
    <name type="common">Arbuscular mycorrhizal fungus</name>
    <name type="synonym">Glomus intraradices</name>
    <dbReference type="NCBI Taxonomy" id="747089"/>
    <lineage>
        <taxon>Eukaryota</taxon>
        <taxon>Fungi</taxon>
        <taxon>Fungi incertae sedis</taxon>
        <taxon>Mucoromycota</taxon>
        <taxon>Glomeromycotina</taxon>
        <taxon>Glomeromycetes</taxon>
        <taxon>Glomerales</taxon>
        <taxon>Glomeraceae</taxon>
        <taxon>Rhizophagus</taxon>
    </lineage>
</organism>
<evidence type="ECO:0000313" key="2">
    <source>
        <dbReference type="EMBL" id="POG83260.1"/>
    </source>
</evidence>
<evidence type="ECO:0000256" key="1">
    <source>
        <dbReference type="SAM" id="Phobius"/>
    </source>
</evidence>
<dbReference type="EMBL" id="AUPC02000001">
    <property type="protein sequence ID" value="POG83260.1"/>
    <property type="molecule type" value="Genomic_DNA"/>
</dbReference>
<dbReference type="AlphaFoldDB" id="A0A2P4R025"/>
<feature type="transmembrane region" description="Helical" evidence="1">
    <location>
        <begin position="37"/>
        <end position="55"/>
    </location>
</feature>
<keyword evidence="1" id="KW-0812">Transmembrane</keyword>
<reference evidence="2 3" key="2">
    <citation type="journal article" date="2018" name="New Phytol.">
        <title>High intraspecific genome diversity in the model arbuscular mycorrhizal symbiont Rhizophagus irregularis.</title>
        <authorList>
            <person name="Chen E.C.H."/>
            <person name="Morin E."/>
            <person name="Beaudet D."/>
            <person name="Noel J."/>
            <person name="Yildirir G."/>
            <person name="Ndikumana S."/>
            <person name="Charron P."/>
            <person name="St-Onge C."/>
            <person name="Giorgi J."/>
            <person name="Kruger M."/>
            <person name="Marton T."/>
            <person name="Ropars J."/>
            <person name="Grigoriev I.V."/>
            <person name="Hainaut M."/>
            <person name="Henrissat B."/>
            <person name="Roux C."/>
            <person name="Martin F."/>
            <person name="Corradi N."/>
        </authorList>
    </citation>
    <scope>NUCLEOTIDE SEQUENCE [LARGE SCALE GENOMIC DNA]</scope>
    <source>
        <strain evidence="2 3">DAOM 197198</strain>
    </source>
</reference>
<keyword evidence="3" id="KW-1185">Reference proteome</keyword>
<reference evidence="2 3" key="1">
    <citation type="journal article" date="2013" name="Proc. Natl. Acad. Sci. U.S.A.">
        <title>Genome of an arbuscular mycorrhizal fungus provides insight into the oldest plant symbiosis.</title>
        <authorList>
            <person name="Tisserant E."/>
            <person name="Malbreil M."/>
            <person name="Kuo A."/>
            <person name="Kohler A."/>
            <person name="Symeonidi A."/>
            <person name="Balestrini R."/>
            <person name="Charron P."/>
            <person name="Duensing N."/>
            <person name="Frei Dit Frey N."/>
            <person name="Gianinazzi-Pearson V."/>
            <person name="Gilbert L.B."/>
            <person name="Handa Y."/>
            <person name="Herr J.R."/>
            <person name="Hijri M."/>
            <person name="Koul R."/>
            <person name="Kawaguchi M."/>
            <person name="Krajinski F."/>
            <person name="Lammers P.J."/>
            <person name="Masclaux F.G."/>
            <person name="Murat C."/>
            <person name="Morin E."/>
            <person name="Ndikumana S."/>
            <person name="Pagni M."/>
            <person name="Petitpierre D."/>
            <person name="Requena N."/>
            <person name="Rosikiewicz P."/>
            <person name="Riley R."/>
            <person name="Saito K."/>
            <person name="San Clemente H."/>
            <person name="Shapiro H."/>
            <person name="van Tuinen D."/>
            <person name="Becard G."/>
            <person name="Bonfante P."/>
            <person name="Paszkowski U."/>
            <person name="Shachar-Hill Y.Y."/>
            <person name="Tuskan G.A."/>
            <person name="Young P.W."/>
            <person name="Sanders I.R."/>
            <person name="Henrissat B."/>
            <person name="Rensing S.A."/>
            <person name="Grigoriev I.V."/>
            <person name="Corradi N."/>
            <person name="Roux C."/>
            <person name="Martin F."/>
        </authorList>
    </citation>
    <scope>NUCLEOTIDE SEQUENCE [LARGE SCALE GENOMIC DNA]</scope>
    <source>
        <strain evidence="2 3">DAOM 197198</strain>
    </source>
</reference>
<keyword evidence="1" id="KW-0472">Membrane</keyword>
<accession>A0A2P4R025</accession>
<comment type="caution">
    <text evidence="2">The sequence shown here is derived from an EMBL/GenBank/DDBJ whole genome shotgun (WGS) entry which is preliminary data.</text>
</comment>
<sequence>MKFMMQFGIIIIFGIKKVNMFLFLMKKKDYLWNKISMLMHTMNLMNMIIIITNLLRKKIMIGIVRSWKIIRKIMIGIVRSWKIFRKMKLKI</sequence>
<dbReference type="Proteomes" id="UP000018888">
    <property type="component" value="Unassembled WGS sequence"/>
</dbReference>
<gene>
    <name evidence="2" type="ORF">GLOIN_2v1490747</name>
</gene>
<evidence type="ECO:0000313" key="3">
    <source>
        <dbReference type="Proteomes" id="UP000018888"/>
    </source>
</evidence>
<name>A0A2P4R025_RHIID</name>
<feature type="transmembrane region" description="Helical" evidence="1">
    <location>
        <begin position="7"/>
        <end position="25"/>
    </location>
</feature>
<keyword evidence="1" id="KW-1133">Transmembrane helix</keyword>
<proteinExistence type="predicted"/>